<gene>
    <name evidence="8" type="ORF">QLX08_011448</name>
</gene>
<keyword evidence="3" id="KW-0677">Repeat</keyword>
<protein>
    <recommendedName>
        <fullName evidence="7">Thioredoxin domain-containing protein</fullName>
    </recommendedName>
</protein>
<feature type="domain" description="Thioredoxin" evidence="7">
    <location>
        <begin position="141"/>
        <end position="233"/>
    </location>
</feature>
<keyword evidence="2 6" id="KW-0732">Signal</keyword>
<accession>A0AAW0Z870</accession>
<dbReference type="EMBL" id="JAWNGG020000387">
    <property type="protein sequence ID" value="KAK9293672.1"/>
    <property type="molecule type" value="Genomic_DNA"/>
</dbReference>
<dbReference type="SUPFAM" id="SSF52833">
    <property type="entry name" value="Thioredoxin-like"/>
    <property type="match status" value="3"/>
</dbReference>
<dbReference type="CDD" id="cd03005">
    <property type="entry name" value="PDI_a_ERp46"/>
    <property type="match status" value="2"/>
</dbReference>
<dbReference type="InterPro" id="IPR017937">
    <property type="entry name" value="Thioredoxin_CS"/>
</dbReference>
<feature type="domain" description="Thioredoxin" evidence="7">
    <location>
        <begin position="236"/>
        <end position="389"/>
    </location>
</feature>
<evidence type="ECO:0000256" key="6">
    <source>
        <dbReference type="SAM" id="SignalP"/>
    </source>
</evidence>
<dbReference type="Pfam" id="PF00085">
    <property type="entry name" value="Thioredoxin"/>
    <property type="match status" value="3"/>
</dbReference>
<dbReference type="PANTHER" id="PTHR45672">
    <property type="entry name" value="PROTEIN DISULFIDE-ISOMERASE C17H9.14C-RELATED"/>
    <property type="match status" value="1"/>
</dbReference>
<dbReference type="PRINTS" id="PR00421">
    <property type="entry name" value="THIOREDOXIN"/>
</dbReference>
<keyword evidence="4" id="KW-0676">Redox-active center</keyword>
<comment type="caution">
    <text evidence="8">The sequence shown here is derived from an EMBL/GenBank/DDBJ whole genome shotgun (WGS) entry which is preliminary data.</text>
</comment>
<evidence type="ECO:0000256" key="1">
    <source>
        <dbReference type="ARBA" id="ARBA00006347"/>
    </source>
</evidence>
<dbReference type="Proteomes" id="UP001432146">
    <property type="component" value="Unassembled WGS sequence"/>
</dbReference>
<dbReference type="InterPro" id="IPR005788">
    <property type="entry name" value="PDI_thioredoxin-like_dom"/>
</dbReference>
<evidence type="ECO:0000259" key="7">
    <source>
        <dbReference type="PROSITE" id="PS51352"/>
    </source>
</evidence>
<dbReference type="PANTHER" id="PTHR45672:SF3">
    <property type="entry name" value="THIOREDOXIN DOMAIN-CONTAINING PROTEIN 5"/>
    <property type="match status" value="1"/>
</dbReference>
<dbReference type="InterPro" id="IPR051063">
    <property type="entry name" value="PDI"/>
</dbReference>
<feature type="signal peptide" evidence="6">
    <location>
        <begin position="1"/>
        <end position="27"/>
    </location>
</feature>
<evidence type="ECO:0000256" key="3">
    <source>
        <dbReference type="ARBA" id="ARBA00022737"/>
    </source>
</evidence>
<evidence type="ECO:0000313" key="8">
    <source>
        <dbReference type="EMBL" id="KAK9293672.1"/>
    </source>
</evidence>
<comment type="similarity">
    <text evidence="1 5">Belongs to the protein disulfide isomerase family.</text>
</comment>
<evidence type="ECO:0000256" key="4">
    <source>
        <dbReference type="ARBA" id="ARBA00023284"/>
    </source>
</evidence>
<dbReference type="AlphaFoldDB" id="A0AAW0Z870"/>
<reference evidence="8 9" key="1">
    <citation type="submission" date="2024-05" db="EMBL/GenBank/DDBJ databases">
        <title>The nuclear and mitochondrial genome assemblies of Tetragonisca angustula (Apidae: Meliponini), a tiny yet remarkable pollinator in the Neotropics.</title>
        <authorList>
            <person name="Ferrari R."/>
            <person name="Ricardo P.C."/>
            <person name="Dias F.C."/>
            <person name="Araujo N.S."/>
            <person name="Soares D.O."/>
            <person name="Zhou Q.-S."/>
            <person name="Zhu C.-D."/>
            <person name="Coutinho L."/>
            <person name="Airas M.C."/>
            <person name="Batista T.M."/>
        </authorList>
    </citation>
    <scope>NUCLEOTIDE SEQUENCE [LARGE SCALE GENOMIC DNA]</scope>
    <source>
        <strain evidence="8">ASF017062</strain>
        <tissue evidence="8">Abdomen</tissue>
    </source>
</reference>
<evidence type="ECO:0000256" key="5">
    <source>
        <dbReference type="RuleBase" id="RU004208"/>
    </source>
</evidence>
<evidence type="ECO:0000313" key="9">
    <source>
        <dbReference type="Proteomes" id="UP001432146"/>
    </source>
</evidence>
<dbReference type="GO" id="GO:0006457">
    <property type="term" value="P:protein folding"/>
    <property type="evidence" value="ECO:0007669"/>
    <property type="project" value="TreeGrafter"/>
</dbReference>
<dbReference type="InterPro" id="IPR013766">
    <property type="entry name" value="Thioredoxin_domain"/>
</dbReference>
<feature type="chain" id="PRO_5043463500" description="Thioredoxin domain-containing protein" evidence="6">
    <location>
        <begin position="28"/>
        <end position="397"/>
    </location>
</feature>
<feature type="domain" description="Thioredoxin" evidence="7">
    <location>
        <begin position="1"/>
        <end position="140"/>
    </location>
</feature>
<evidence type="ECO:0000256" key="2">
    <source>
        <dbReference type="ARBA" id="ARBA00022729"/>
    </source>
</evidence>
<dbReference type="PROSITE" id="PS51352">
    <property type="entry name" value="THIOREDOXIN_2"/>
    <property type="match status" value="3"/>
</dbReference>
<proteinExistence type="inferred from homology"/>
<keyword evidence="9" id="KW-1185">Reference proteome</keyword>
<dbReference type="PROSITE" id="PS00194">
    <property type="entry name" value="THIOREDOXIN_1"/>
    <property type="match status" value="3"/>
</dbReference>
<dbReference type="GO" id="GO:0003756">
    <property type="term" value="F:protein disulfide isomerase activity"/>
    <property type="evidence" value="ECO:0007669"/>
    <property type="project" value="InterPro"/>
</dbReference>
<dbReference type="Gene3D" id="3.40.30.10">
    <property type="entry name" value="Glutaredoxin"/>
    <property type="match status" value="3"/>
</dbReference>
<dbReference type="NCBIfam" id="TIGR01126">
    <property type="entry name" value="pdi_dom"/>
    <property type="match status" value="1"/>
</dbReference>
<sequence length="397" mass="45547">MSANSLNSVMLKKCIFLFMFMLSQVNSEQDHVHTIQYTKDNFSTEIQKKNHFIMFYAPWCGHCQRLEPTWEQLAKMSNVEDNNIKIAKVDCTTDSSLCTEHDVTGYPTLKFFKAGEIKGTKFRGTRDLPSLMSFLSDQLGTSLKSEDEAPSPPEAVNGLLELTEDTFDKHVSTGYHFVKFYAPWCTHCQILAPVWEELANSLRNDNYVSISKVDCTQHRSVCGQFDIKGYPTLLWIEDGKKVDKYAGQRTHEDLKAYVSKMLEKENDQVNVKTDNLDNTAHAVLSLTSESFKHGIEKGISFVKFFAPWCGHCKRLAPIWKDLGKKFLTNDNVNIVKVDCTLDVSKELCNEQEVDGFPTLYLYRDGLKVSEYNGARNLDEIYEFIMNYIQHDDQHDEL</sequence>
<dbReference type="GO" id="GO:0005783">
    <property type="term" value="C:endoplasmic reticulum"/>
    <property type="evidence" value="ECO:0007669"/>
    <property type="project" value="TreeGrafter"/>
</dbReference>
<organism evidence="8 9">
    <name type="scientific">Tetragonisca angustula</name>
    <dbReference type="NCBI Taxonomy" id="166442"/>
    <lineage>
        <taxon>Eukaryota</taxon>
        <taxon>Metazoa</taxon>
        <taxon>Ecdysozoa</taxon>
        <taxon>Arthropoda</taxon>
        <taxon>Hexapoda</taxon>
        <taxon>Insecta</taxon>
        <taxon>Pterygota</taxon>
        <taxon>Neoptera</taxon>
        <taxon>Endopterygota</taxon>
        <taxon>Hymenoptera</taxon>
        <taxon>Apocrita</taxon>
        <taxon>Aculeata</taxon>
        <taxon>Apoidea</taxon>
        <taxon>Anthophila</taxon>
        <taxon>Apidae</taxon>
        <taxon>Tetragonisca</taxon>
    </lineage>
</organism>
<name>A0AAW0Z870_9HYME</name>
<dbReference type="InterPro" id="IPR036249">
    <property type="entry name" value="Thioredoxin-like_sf"/>
</dbReference>